<organism evidence="2 3">
    <name type="scientific">Solanum tuberosum</name>
    <name type="common">Potato</name>
    <dbReference type="NCBI Taxonomy" id="4113"/>
    <lineage>
        <taxon>Eukaryota</taxon>
        <taxon>Viridiplantae</taxon>
        <taxon>Streptophyta</taxon>
        <taxon>Embryophyta</taxon>
        <taxon>Tracheophyta</taxon>
        <taxon>Spermatophyta</taxon>
        <taxon>Magnoliopsida</taxon>
        <taxon>eudicotyledons</taxon>
        <taxon>Gunneridae</taxon>
        <taxon>Pentapetalae</taxon>
        <taxon>asterids</taxon>
        <taxon>lamiids</taxon>
        <taxon>Solanales</taxon>
        <taxon>Solanaceae</taxon>
        <taxon>Solanoideae</taxon>
        <taxon>Solaneae</taxon>
        <taxon>Solanum</taxon>
    </lineage>
</organism>
<evidence type="ECO:0000313" key="3">
    <source>
        <dbReference type="Proteomes" id="UP000826656"/>
    </source>
</evidence>
<evidence type="ECO:0000313" key="2">
    <source>
        <dbReference type="EMBL" id="KAH0778841.1"/>
    </source>
</evidence>
<name>A0ABQ7WDM0_SOLTU</name>
<evidence type="ECO:0000259" key="1">
    <source>
        <dbReference type="Pfam" id="PF03732"/>
    </source>
</evidence>
<sequence length="237" mass="27220">MTTKFLDKYLSPTKTTRMRKEIINFSQLESKIVFEAWEIFKELLRKCSHNGIEPWLQLTNLWEGLSPASRRILNNAVGESIIKNTAEEASKNVVGKSNEIQKGKEKSELEVDSKYMPALPFPQEMKRDMFEKYFGKFLEMLKQLYVNIPFTEVITQMPAYAKFWKEILSSKRKLEETSVVKLNAHCSAILQNKLPQKCGDPGSFTIPYAIGTARFEKSLCDSRASINLLPLSVLKKL</sequence>
<feature type="domain" description="Retrotransposon gag" evidence="1">
    <location>
        <begin position="1"/>
        <end position="66"/>
    </location>
</feature>
<dbReference type="InterPro" id="IPR005162">
    <property type="entry name" value="Retrotrans_gag_dom"/>
</dbReference>
<comment type="caution">
    <text evidence="2">The sequence shown here is derived from an EMBL/GenBank/DDBJ whole genome shotgun (WGS) entry which is preliminary data.</text>
</comment>
<accession>A0ABQ7WDM0</accession>
<dbReference type="Proteomes" id="UP000826656">
    <property type="component" value="Unassembled WGS sequence"/>
</dbReference>
<dbReference type="EMBL" id="JAIVGD010000002">
    <property type="protein sequence ID" value="KAH0778841.1"/>
    <property type="molecule type" value="Genomic_DNA"/>
</dbReference>
<proteinExistence type="predicted"/>
<keyword evidence="3" id="KW-1185">Reference proteome</keyword>
<reference evidence="2 3" key="1">
    <citation type="journal article" date="2021" name="bioRxiv">
        <title>Chromosome-scale and haplotype-resolved genome assembly of a tetraploid potato cultivar.</title>
        <authorList>
            <person name="Sun H."/>
            <person name="Jiao W.-B."/>
            <person name="Krause K."/>
            <person name="Campoy J.A."/>
            <person name="Goel M."/>
            <person name="Folz-Donahue K."/>
            <person name="Kukat C."/>
            <person name="Huettel B."/>
            <person name="Schneeberger K."/>
        </authorList>
    </citation>
    <scope>NUCLEOTIDE SEQUENCE [LARGE SCALE GENOMIC DNA]</scope>
    <source>
        <strain evidence="2">SolTubOtavaFocal</strain>
        <tissue evidence="2">Leaves</tissue>
    </source>
</reference>
<dbReference type="PANTHER" id="PTHR33067:SF31">
    <property type="entry name" value="RNA-DIRECTED DNA POLYMERASE"/>
    <property type="match status" value="1"/>
</dbReference>
<dbReference type="Pfam" id="PF03732">
    <property type="entry name" value="Retrotrans_gag"/>
    <property type="match status" value="1"/>
</dbReference>
<gene>
    <name evidence="2" type="ORF">KY290_005268</name>
</gene>
<dbReference type="PANTHER" id="PTHR33067">
    <property type="entry name" value="RNA-DIRECTED DNA POLYMERASE-RELATED"/>
    <property type="match status" value="1"/>
</dbReference>
<protein>
    <recommendedName>
        <fullName evidence="1">Retrotransposon gag domain-containing protein</fullName>
    </recommendedName>
</protein>